<protein>
    <submittedName>
        <fullName evidence="1">Uncharacterized protein</fullName>
    </submittedName>
</protein>
<dbReference type="RefSeq" id="WP_134763180.1">
    <property type="nucleotide sequence ID" value="NZ_SOZD01000005.1"/>
</dbReference>
<sequence>MTDVAPEFQPTLKWRRTLPDQTRDDFVALSDGFEVCRFYRYRVSSELQGQWFWTVFAFHRTPNAETGAMQGFVRGSARDAAKVAEAAFERAKAVWGIPDVVRFATAE</sequence>
<dbReference type="AlphaFoldDB" id="A0A4Y8RE89"/>
<gene>
    <name evidence="1" type="ORF">E3C22_16615</name>
</gene>
<keyword evidence="2" id="KW-1185">Reference proteome</keyword>
<comment type="caution">
    <text evidence="1">The sequence shown here is derived from an EMBL/GenBank/DDBJ whole genome shotgun (WGS) entry which is preliminary data.</text>
</comment>
<proteinExistence type="predicted"/>
<accession>A0A4Y8RE89</accession>
<dbReference type="Proteomes" id="UP000298179">
    <property type="component" value="Unassembled WGS sequence"/>
</dbReference>
<evidence type="ECO:0000313" key="1">
    <source>
        <dbReference type="EMBL" id="TFF20531.1"/>
    </source>
</evidence>
<dbReference type="EMBL" id="SOZD01000005">
    <property type="protein sequence ID" value="TFF20531.1"/>
    <property type="molecule type" value="Genomic_DNA"/>
</dbReference>
<name>A0A4Y8RE89_9HYPH</name>
<evidence type="ECO:0000313" key="2">
    <source>
        <dbReference type="Proteomes" id="UP000298179"/>
    </source>
</evidence>
<reference evidence="1 2" key="1">
    <citation type="submission" date="2019-03" db="EMBL/GenBank/DDBJ databases">
        <title>Jiella endophytica sp. nov., a novel endophytic bacterium isolated from root of Ficus microcarpa Linn. f.</title>
        <authorList>
            <person name="Tuo L."/>
        </authorList>
    </citation>
    <scope>NUCLEOTIDE SEQUENCE [LARGE SCALE GENOMIC DNA]</scope>
    <source>
        <strain evidence="1 2">CBS5Q-3</strain>
    </source>
</reference>
<organism evidence="1 2">
    <name type="scientific">Jiella endophytica</name>
    <dbReference type="NCBI Taxonomy" id="2558362"/>
    <lineage>
        <taxon>Bacteria</taxon>
        <taxon>Pseudomonadati</taxon>
        <taxon>Pseudomonadota</taxon>
        <taxon>Alphaproteobacteria</taxon>
        <taxon>Hyphomicrobiales</taxon>
        <taxon>Aurantimonadaceae</taxon>
        <taxon>Jiella</taxon>
    </lineage>
</organism>